<feature type="transmembrane region" description="Helical" evidence="1">
    <location>
        <begin position="68"/>
        <end position="90"/>
    </location>
</feature>
<dbReference type="HOGENOM" id="CLU_2406807_0_0_6"/>
<evidence type="ECO:0000313" key="2">
    <source>
        <dbReference type="EMBL" id="AFT71443.1"/>
    </source>
</evidence>
<keyword evidence="3" id="KW-1185">Reference proteome</keyword>
<gene>
    <name evidence="2" type="ordered locus">B5T_03176</name>
</gene>
<feature type="transmembrane region" description="Helical" evidence="1">
    <location>
        <begin position="38"/>
        <end position="56"/>
    </location>
</feature>
<proteinExistence type="predicted"/>
<organism evidence="2 3">
    <name type="scientific">Alcanivorax dieselolei (strain DSM 16502 / CGMCC 1.3690 / MCCC 1A00001 / B-5)</name>
    <name type="common">Alloalcanivorax dieselolei</name>
    <dbReference type="NCBI Taxonomy" id="930169"/>
    <lineage>
        <taxon>Bacteria</taxon>
        <taxon>Pseudomonadati</taxon>
        <taxon>Pseudomonadota</taxon>
        <taxon>Gammaproteobacteria</taxon>
        <taxon>Oceanospirillales</taxon>
        <taxon>Alcanivoracaceae</taxon>
        <taxon>Alloalcanivorax</taxon>
    </lineage>
</organism>
<keyword evidence="1" id="KW-0812">Transmembrane</keyword>
<dbReference type="STRING" id="930169.B5T_03176"/>
<keyword evidence="1" id="KW-1133">Transmembrane helix</keyword>
<evidence type="ECO:0008006" key="4">
    <source>
        <dbReference type="Google" id="ProtNLM"/>
    </source>
</evidence>
<accession>K0CFK2</accession>
<name>K0CFK2_ALCDB</name>
<dbReference type="EMBL" id="CP003466">
    <property type="protein sequence ID" value="AFT71443.1"/>
    <property type="molecule type" value="Genomic_DNA"/>
</dbReference>
<dbReference type="RefSeq" id="WP_014995505.1">
    <property type="nucleotide sequence ID" value="NC_018691.1"/>
</dbReference>
<protein>
    <recommendedName>
        <fullName evidence="4">Transmembrane protein</fullName>
    </recommendedName>
</protein>
<dbReference type="Proteomes" id="UP000006286">
    <property type="component" value="Chromosome"/>
</dbReference>
<evidence type="ECO:0000313" key="3">
    <source>
        <dbReference type="Proteomes" id="UP000006286"/>
    </source>
</evidence>
<dbReference type="AlphaFoldDB" id="K0CFK2"/>
<dbReference type="KEGG" id="adi:B5T_03176"/>
<sequence>MRLVGAFVLTLNLLMVFGLAALSGFWWVWMEGGRDFEIFRPALFLFVLGAYVYEAGYKKKSRKEIGRFYFVVVFLVPALGALLGFLYGVFSE</sequence>
<keyword evidence="1" id="KW-0472">Membrane</keyword>
<evidence type="ECO:0000256" key="1">
    <source>
        <dbReference type="SAM" id="Phobius"/>
    </source>
</evidence>
<dbReference type="OrthoDB" id="5766358at2"/>
<feature type="transmembrane region" description="Helical" evidence="1">
    <location>
        <begin position="7"/>
        <end position="26"/>
    </location>
</feature>
<reference evidence="2 3" key="1">
    <citation type="journal article" date="2012" name="J. Bacteriol.">
        <title>Complete genome sequence of Alcanivorax dieselolei type strain B5.</title>
        <authorList>
            <person name="Lai Q."/>
            <person name="Li W."/>
            <person name="Shao Z."/>
        </authorList>
    </citation>
    <scope>NUCLEOTIDE SEQUENCE [LARGE SCALE GENOMIC DNA]</scope>
    <source>
        <strain evidence="3">DSM 16502 / CGMCC 1.3690 / B-5</strain>
    </source>
</reference>